<protein>
    <submittedName>
        <fullName evidence="1">Uncharacterized protein</fullName>
    </submittedName>
</protein>
<gene>
    <name evidence="1" type="ORF">WKI71_25470</name>
</gene>
<keyword evidence="2" id="KW-1185">Reference proteome</keyword>
<name>A0ABU8UPP6_9ACTN</name>
<reference evidence="1 2" key="1">
    <citation type="submission" date="2024-03" db="EMBL/GenBank/DDBJ databases">
        <title>Novel Streptomyces species of biotechnological and ecological value are a feature of Machair soil.</title>
        <authorList>
            <person name="Prole J.R."/>
            <person name="Goodfellow M."/>
            <person name="Allenby N."/>
            <person name="Ward A.C."/>
        </authorList>
    </citation>
    <scope>NUCLEOTIDE SEQUENCE [LARGE SCALE GENOMIC DNA]</scope>
    <source>
        <strain evidence="1 2">MS1.AVA.1</strain>
    </source>
</reference>
<organism evidence="1 2">
    <name type="scientific">Streptomyces machairae</name>
    <dbReference type="NCBI Taxonomy" id="3134109"/>
    <lineage>
        <taxon>Bacteria</taxon>
        <taxon>Bacillati</taxon>
        <taxon>Actinomycetota</taxon>
        <taxon>Actinomycetes</taxon>
        <taxon>Kitasatosporales</taxon>
        <taxon>Streptomycetaceae</taxon>
        <taxon>Streptomyces</taxon>
    </lineage>
</organism>
<dbReference type="Proteomes" id="UP001376459">
    <property type="component" value="Unassembled WGS sequence"/>
</dbReference>
<accession>A0ABU8UPP6</accession>
<dbReference type="EMBL" id="JBBKAK010000001">
    <property type="protein sequence ID" value="MEJ8670553.1"/>
    <property type="molecule type" value="Genomic_DNA"/>
</dbReference>
<sequence>MTATHHLNTPDLFALSEIHGPVLRPGEDGYAEEVTGFNLAALHTPTWSWVRRTSTTS</sequence>
<evidence type="ECO:0000313" key="2">
    <source>
        <dbReference type="Proteomes" id="UP001376459"/>
    </source>
</evidence>
<comment type="caution">
    <text evidence="1">The sequence shown here is derived from an EMBL/GenBank/DDBJ whole genome shotgun (WGS) entry which is preliminary data.</text>
</comment>
<evidence type="ECO:0000313" key="1">
    <source>
        <dbReference type="EMBL" id="MEJ8670553.1"/>
    </source>
</evidence>
<proteinExistence type="predicted"/>